<protein>
    <submittedName>
        <fullName evidence="1">XamI family restriction endonuclease</fullName>
        <ecNumber evidence="1">3.1.21.-</ecNumber>
    </submittedName>
</protein>
<keyword evidence="1" id="KW-0255">Endonuclease</keyword>
<dbReference type="Proteomes" id="UP001206126">
    <property type="component" value="Unassembled WGS sequence"/>
</dbReference>
<dbReference type="GO" id="GO:0004519">
    <property type="term" value="F:endonuclease activity"/>
    <property type="evidence" value="ECO:0007669"/>
    <property type="project" value="UniProtKB-KW"/>
</dbReference>
<dbReference type="EC" id="3.1.21.-" evidence="1"/>
<comment type="caution">
    <text evidence="1">The sequence shown here is derived from an EMBL/GenBank/DDBJ whole genome shotgun (WGS) entry which is preliminary data.</text>
</comment>
<keyword evidence="1" id="KW-0378">Hydrolase</keyword>
<accession>A0ABT2DHT0</accession>
<dbReference type="InterPro" id="IPR019072">
    <property type="entry name" value="Restrct_endonuc_II_XamI"/>
</dbReference>
<keyword evidence="2" id="KW-1185">Reference proteome</keyword>
<sequence length="312" mass="35512">MVIQLSRNGRIWSDEDILADCTEATRLFRIRRLDESLEDYVSEFTSAETAAASLIDRLPELLRRPVDQELLGSIVGNPMLFTALRYLTAPPVSEDDLRTLLSGRVSRKAIRSSRELAEQLQFLLHQTLDPKRFSWILEDQTATPEQRRTAVIATAVAMTAQRVQANRRSEEKKDLESAVEDLLKALDYQRVPTPREPIESAEDLPQAGFYMTNATLGHDNGDCVIGLRNRKRLVLECKSSNSGINSRKRLNKEVVKDAENWRSQFGNQVMTGAVLRGVFNPRYVSNAQDTPLLIFWAHRLEDLREFITKENA</sequence>
<organism evidence="1 2">
    <name type="scientific">Massilia agilis</name>
    <dbReference type="NCBI Taxonomy" id="1811226"/>
    <lineage>
        <taxon>Bacteria</taxon>
        <taxon>Pseudomonadati</taxon>
        <taxon>Pseudomonadota</taxon>
        <taxon>Betaproteobacteria</taxon>
        <taxon>Burkholderiales</taxon>
        <taxon>Oxalobacteraceae</taxon>
        <taxon>Telluria group</taxon>
        <taxon>Massilia</taxon>
    </lineage>
</organism>
<dbReference type="RefSeq" id="WP_258824236.1">
    <property type="nucleotide sequence ID" value="NZ_JANUHB010000006.1"/>
</dbReference>
<name>A0ABT2DHT0_9BURK</name>
<gene>
    <name evidence="1" type="ORF">NX774_21005</name>
</gene>
<proteinExistence type="predicted"/>
<reference evidence="1 2" key="1">
    <citation type="submission" date="2022-08" db="EMBL/GenBank/DDBJ databases">
        <title>Reclassification of Massilia species as members of the genera Telluria, Duganella, Pseudoduganella, Mokoshia gen. nov. and Zemynaea gen. nov. using orthogonal and non-orthogonal genome-based approaches.</title>
        <authorList>
            <person name="Bowman J.P."/>
        </authorList>
    </citation>
    <scope>NUCLEOTIDE SEQUENCE [LARGE SCALE GENOMIC DNA]</scope>
    <source>
        <strain evidence="1 2">JCM 31605</strain>
    </source>
</reference>
<evidence type="ECO:0000313" key="2">
    <source>
        <dbReference type="Proteomes" id="UP001206126"/>
    </source>
</evidence>
<dbReference type="EMBL" id="JANUHB010000006">
    <property type="protein sequence ID" value="MCS0810409.1"/>
    <property type="molecule type" value="Genomic_DNA"/>
</dbReference>
<dbReference type="Pfam" id="PF09572">
    <property type="entry name" value="RE_XamI"/>
    <property type="match status" value="1"/>
</dbReference>
<keyword evidence="1" id="KW-0540">Nuclease</keyword>
<dbReference type="GO" id="GO:0016787">
    <property type="term" value="F:hydrolase activity"/>
    <property type="evidence" value="ECO:0007669"/>
    <property type="project" value="UniProtKB-KW"/>
</dbReference>
<evidence type="ECO:0000313" key="1">
    <source>
        <dbReference type="EMBL" id="MCS0810409.1"/>
    </source>
</evidence>